<sequence>MPTFTRTTIVRGPAKVVYDSATFYSKGGITLSMTNSTFDKESDAYGMVGKSKTDFQVVVEFEPVGEIEALTVLFPYGNTAMGSSIYGGTDKPLVITAADATYTIRNAAITQMPSIRCTANNTAFGSVQFTGILELAGDPSALGDYYAVAAGAAIGTTFDPSKLVTAPYTATLGGSLNFFSEAGFEISFDLGLTPIVIDGIGTVDMSLQNLGCNISCIPVGVAENSFDTYFGSLDAGEDLASATLDISTATSGGLNFDVAAVQIIDLQKRFSPTENRLGQLSMAARRTFTTGNPNALFTVVAVA</sequence>
<gene>
    <name evidence="1" type="ORF">UFOVP612_24</name>
</gene>
<protein>
    <submittedName>
        <fullName evidence="1">Uncharacterized protein</fullName>
    </submittedName>
</protein>
<dbReference type="EMBL" id="LR796574">
    <property type="protein sequence ID" value="CAB4152762.1"/>
    <property type="molecule type" value="Genomic_DNA"/>
</dbReference>
<accession>A0A6J5N260</accession>
<evidence type="ECO:0000313" key="1">
    <source>
        <dbReference type="EMBL" id="CAB4152762.1"/>
    </source>
</evidence>
<name>A0A6J5N260_9CAUD</name>
<proteinExistence type="predicted"/>
<reference evidence="1" key="1">
    <citation type="submission" date="2020-04" db="EMBL/GenBank/DDBJ databases">
        <authorList>
            <person name="Chiriac C."/>
            <person name="Salcher M."/>
            <person name="Ghai R."/>
            <person name="Kavagutti S V."/>
        </authorList>
    </citation>
    <scope>NUCLEOTIDE SEQUENCE</scope>
</reference>
<organism evidence="1">
    <name type="scientific">uncultured Caudovirales phage</name>
    <dbReference type="NCBI Taxonomy" id="2100421"/>
    <lineage>
        <taxon>Viruses</taxon>
        <taxon>Duplodnaviria</taxon>
        <taxon>Heunggongvirae</taxon>
        <taxon>Uroviricota</taxon>
        <taxon>Caudoviricetes</taxon>
        <taxon>Peduoviridae</taxon>
        <taxon>Maltschvirus</taxon>
        <taxon>Maltschvirus maltsch</taxon>
    </lineage>
</organism>